<dbReference type="PROSITE" id="PS50977">
    <property type="entry name" value="HTH_TETR_2"/>
    <property type="match status" value="1"/>
</dbReference>
<dbReference type="Gene3D" id="1.10.357.10">
    <property type="entry name" value="Tetracycline Repressor, domain 2"/>
    <property type="match status" value="1"/>
</dbReference>
<sequence length="198" mass="20966">MARENERADAARNRAAILAAADRLFAESPHGTAVSMDEIAEAAGVGKGTLFRRFGDRAGLVRAVFDARTAWFREALAAGPEPLGPGTPPRERVFGIMEALVRIKLDNTHLTQTLEEAPAGRGAELFASESYRLVHGLLADAVARAGQAPPAPDAAWTAHVLLGAVRADLVGHLVAAEGLTRGRALRDVRALVERLLGP</sequence>
<name>A0ABX8BP48_9ACTN</name>
<protein>
    <submittedName>
        <fullName evidence="4">TetR/AcrR family transcriptional regulator</fullName>
    </submittedName>
</protein>
<dbReference type="InterPro" id="IPR050109">
    <property type="entry name" value="HTH-type_TetR-like_transc_reg"/>
</dbReference>
<proteinExistence type="predicted"/>
<dbReference type="EMBL" id="CP074133">
    <property type="protein sequence ID" value="QUX23859.1"/>
    <property type="molecule type" value="Genomic_DNA"/>
</dbReference>
<feature type="domain" description="HTH tetR-type" evidence="3">
    <location>
        <begin position="11"/>
        <end position="72"/>
    </location>
</feature>
<dbReference type="InterPro" id="IPR009057">
    <property type="entry name" value="Homeodomain-like_sf"/>
</dbReference>
<evidence type="ECO:0000313" key="5">
    <source>
        <dbReference type="Proteomes" id="UP000676079"/>
    </source>
</evidence>
<accession>A0ABX8BP48</accession>
<dbReference type="SUPFAM" id="SSF46689">
    <property type="entry name" value="Homeodomain-like"/>
    <property type="match status" value="1"/>
</dbReference>
<evidence type="ECO:0000256" key="2">
    <source>
        <dbReference type="PROSITE-ProRule" id="PRU00335"/>
    </source>
</evidence>
<dbReference type="RefSeq" id="WP_220565080.1">
    <property type="nucleotide sequence ID" value="NZ_CP074133.1"/>
</dbReference>
<dbReference type="PANTHER" id="PTHR30055:SF209">
    <property type="entry name" value="POSSIBLE TRANSCRIPTIONAL REGULATORY PROTEIN (PROBABLY TETR-FAMILY)"/>
    <property type="match status" value="1"/>
</dbReference>
<feature type="DNA-binding region" description="H-T-H motif" evidence="2">
    <location>
        <begin position="35"/>
        <end position="54"/>
    </location>
</feature>
<evidence type="ECO:0000259" key="3">
    <source>
        <dbReference type="PROSITE" id="PS50977"/>
    </source>
</evidence>
<reference evidence="4 5" key="1">
    <citation type="submission" date="2021-05" db="EMBL/GenBank/DDBJ databases">
        <title>Direct Submission.</title>
        <authorList>
            <person name="Li K."/>
            <person name="Gao J."/>
        </authorList>
    </citation>
    <scope>NUCLEOTIDE SEQUENCE [LARGE SCALE GENOMIC DNA]</scope>
    <source>
        <strain evidence="4 5">Mg02</strain>
    </source>
</reference>
<gene>
    <name evidence="4" type="ORF">KGD84_05865</name>
</gene>
<evidence type="ECO:0000256" key="1">
    <source>
        <dbReference type="ARBA" id="ARBA00023125"/>
    </source>
</evidence>
<dbReference type="InterPro" id="IPR001647">
    <property type="entry name" value="HTH_TetR"/>
</dbReference>
<keyword evidence="1 2" id="KW-0238">DNA-binding</keyword>
<dbReference type="Pfam" id="PF00440">
    <property type="entry name" value="TetR_N"/>
    <property type="match status" value="1"/>
</dbReference>
<dbReference type="PANTHER" id="PTHR30055">
    <property type="entry name" value="HTH-TYPE TRANSCRIPTIONAL REGULATOR RUTR"/>
    <property type="match status" value="1"/>
</dbReference>
<keyword evidence="5" id="KW-1185">Reference proteome</keyword>
<organism evidence="4 5">
    <name type="scientific">Nocardiopsis changdeensis</name>
    <dbReference type="NCBI Taxonomy" id="2831969"/>
    <lineage>
        <taxon>Bacteria</taxon>
        <taxon>Bacillati</taxon>
        <taxon>Actinomycetota</taxon>
        <taxon>Actinomycetes</taxon>
        <taxon>Streptosporangiales</taxon>
        <taxon>Nocardiopsidaceae</taxon>
        <taxon>Nocardiopsis</taxon>
    </lineage>
</organism>
<evidence type="ECO:0000313" key="4">
    <source>
        <dbReference type="EMBL" id="QUX23859.1"/>
    </source>
</evidence>
<dbReference type="Proteomes" id="UP000676079">
    <property type="component" value="Chromosome"/>
</dbReference>